<keyword evidence="2 6" id="KW-0812">Transmembrane</keyword>
<dbReference type="EMBL" id="MJBS01000092">
    <property type="protein sequence ID" value="OHE94850.1"/>
    <property type="molecule type" value="Genomic_DNA"/>
</dbReference>
<dbReference type="PANTHER" id="PTHR33048:SF8">
    <property type="entry name" value="INTEGRAL MEMBRANE PROTEIN-RELATED"/>
    <property type="match status" value="1"/>
</dbReference>
<evidence type="ECO:0000256" key="2">
    <source>
        <dbReference type="ARBA" id="ARBA00022692"/>
    </source>
</evidence>
<evidence type="ECO:0000256" key="3">
    <source>
        <dbReference type="ARBA" id="ARBA00022989"/>
    </source>
</evidence>
<sequence length="375" mass="40989">MGNVPTDEDIAWMMAHISDSTVPDIIICCVICSIASVIVLALRIWSRFQVGLKPIFSDWLIFFYIAFCIVFALSTRYGAGRHIILVTDPAEMRILTILNICNPILYGVSSVLVKWSILALYLAIFPQRKFHYWVHFVGTVNVLNGVAIILVSCLQCRPLEALWNPAVEGTCINFSYFSVFNSLFNFLLDVVILLTPLPLVKQLNSSTRKKVLLSINFALGGSACIVAAIRVPYARRVGGTVNPSWDMIPGGLLCVVEVAVALLTASLPTYRPLLGFLGITTTSNSPSNYKRGNLHNSSSFGGNQVSTHITSGRDISSQRAGISITDDISLTTHTYVGGEWVRVADEDDDAAGLVVSNKSTPYARTVSSTLSDKLY</sequence>
<feature type="transmembrane region" description="Helical" evidence="6">
    <location>
        <begin position="248"/>
        <end position="267"/>
    </location>
</feature>
<comment type="similarity">
    <text evidence="5">Belongs to the SAT4 family.</text>
</comment>
<dbReference type="Pfam" id="PF20684">
    <property type="entry name" value="Fung_rhodopsin"/>
    <property type="match status" value="1"/>
</dbReference>
<dbReference type="AlphaFoldDB" id="A0A1G4B0A1"/>
<evidence type="ECO:0000256" key="1">
    <source>
        <dbReference type="ARBA" id="ARBA00004141"/>
    </source>
</evidence>
<feature type="transmembrane region" description="Helical" evidence="6">
    <location>
        <begin position="22"/>
        <end position="45"/>
    </location>
</feature>
<evidence type="ECO:0000313" key="8">
    <source>
        <dbReference type="EMBL" id="OHE94850.1"/>
    </source>
</evidence>
<feature type="transmembrane region" description="Helical" evidence="6">
    <location>
        <begin position="174"/>
        <end position="199"/>
    </location>
</feature>
<feature type="transmembrane region" description="Helical" evidence="6">
    <location>
        <begin position="104"/>
        <end position="125"/>
    </location>
</feature>
<dbReference type="InterPro" id="IPR049326">
    <property type="entry name" value="Rhodopsin_dom_fungi"/>
</dbReference>
<evidence type="ECO:0000256" key="4">
    <source>
        <dbReference type="ARBA" id="ARBA00023136"/>
    </source>
</evidence>
<dbReference type="RefSeq" id="XP_022472012.1">
    <property type="nucleotide sequence ID" value="XM_022621497.1"/>
</dbReference>
<evidence type="ECO:0000259" key="7">
    <source>
        <dbReference type="Pfam" id="PF20684"/>
    </source>
</evidence>
<dbReference type="Proteomes" id="UP000176998">
    <property type="component" value="Unassembled WGS sequence"/>
</dbReference>
<evidence type="ECO:0000256" key="5">
    <source>
        <dbReference type="ARBA" id="ARBA00038359"/>
    </source>
</evidence>
<keyword evidence="9" id="KW-1185">Reference proteome</keyword>
<feature type="transmembrane region" description="Helical" evidence="6">
    <location>
        <begin position="57"/>
        <end position="79"/>
    </location>
</feature>
<evidence type="ECO:0000313" key="9">
    <source>
        <dbReference type="Proteomes" id="UP000176998"/>
    </source>
</evidence>
<comment type="subcellular location">
    <subcellularLocation>
        <location evidence="1">Membrane</location>
        <topology evidence="1">Multi-pass membrane protein</topology>
    </subcellularLocation>
</comment>
<comment type="caution">
    <text evidence="8">The sequence shown here is derived from an EMBL/GenBank/DDBJ whole genome shotgun (WGS) entry which is preliminary data.</text>
</comment>
<feature type="domain" description="Rhodopsin" evidence="7">
    <location>
        <begin position="42"/>
        <end position="274"/>
    </location>
</feature>
<proteinExistence type="inferred from homology"/>
<organism evidence="8 9">
    <name type="scientific">Colletotrichum orchidophilum</name>
    <dbReference type="NCBI Taxonomy" id="1209926"/>
    <lineage>
        <taxon>Eukaryota</taxon>
        <taxon>Fungi</taxon>
        <taxon>Dikarya</taxon>
        <taxon>Ascomycota</taxon>
        <taxon>Pezizomycotina</taxon>
        <taxon>Sordariomycetes</taxon>
        <taxon>Hypocreomycetidae</taxon>
        <taxon>Glomerellales</taxon>
        <taxon>Glomerellaceae</taxon>
        <taxon>Colletotrichum</taxon>
    </lineage>
</organism>
<dbReference type="GeneID" id="34563007"/>
<dbReference type="OrthoDB" id="5278984at2759"/>
<name>A0A1G4B0A1_9PEZI</name>
<keyword evidence="4 6" id="KW-0472">Membrane</keyword>
<keyword evidence="3 6" id="KW-1133">Transmembrane helix</keyword>
<protein>
    <submittedName>
        <fullName evidence="8">Integral membrane protein</fullName>
    </submittedName>
</protein>
<evidence type="ECO:0000256" key="6">
    <source>
        <dbReference type="SAM" id="Phobius"/>
    </source>
</evidence>
<dbReference type="GO" id="GO:0016020">
    <property type="term" value="C:membrane"/>
    <property type="evidence" value="ECO:0007669"/>
    <property type="project" value="UniProtKB-SubCell"/>
</dbReference>
<feature type="transmembrane region" description="Helical" evidence="6">
    <location>
        <begin position="132"/>
        <end position="154"/>
    </location>
</feature>
<feature type="transmembrane region" description="Helical" evidence="6">
    <location>
        <begin position="211"/>
        <end position="233"/>
    </location>
</feature>
<dbReference type="PANTHER" id="PTHR33048">
    <property type="entry name" value="PTH11-LIKE INTEGRAL MEMBRANE PROTEIN (AFU_ORTHOLOGUE AFUA_5G11245)"/>
    <property type="match status" value="1"/>
</dbReference>
<gene>
    <name evidence="8" type="ORF">CORC01_09868</name>
</gene>
<dbReference type="InterPro" id="IPR052337">
    <property type="entry name" value="SAT4-like"/>
</dbReference>
<accession>A0A1G4B0A1</accession>
<reference evidence="8 9" key="1">
    <citation type="submission" date="2016-09" db="EMBL/GenBank/DDBJ databases">
        <authorList>
            <person name="Capua I."/>
            <person name="De Benedictis P."/>
            <person name="Joannis T."/>
            <person name="Lombin L.H."/>
            <person name="Cattoli G."/>
        </authorList>
    </citation>
    <scope>NUCLEOTIDE SEQUENCE [LARGE SCALE GENOMIC DNA]</scope>
    <source>
        <strain evidence="8 9">IMI 309357</strain>
    </source>
</reference>